<gene>
    <name evidence="3" type="ORF">SDC9_112401</name>
</gene>
<comment type="caution">
    <text evidence="3">The sequence shown here is derived from an EMBL/GenBank/DDBJ whole genome shotgun (WGS) entry which is preliminary data.</text>
</comment>
<proteinExistence type="predicted"/>
<dbReference type="InterPro" id="IPR001119">
    <property type="entry name" value="SLH_dom"/>
</dbReference>
<organism evidence="3">
    <name type="scientific">bioreactor metagenome</name>
    <dbReference type="NCBI Taxonomy" id="1076179"/>
    <lineage>
        <taxon>unclassified sequences</taxon>
        <taxon>metagenomes</taxon>
        <taxon>ecological metagenomes</taxon>
    </lineage>
</organism>
<evidence type="ECO:0000259" key="2">
    <source>
        <dbReference type="PROSITE" id="PS51272"/>
    </source>
</evidence>
<dbReference type="PANTHER" id="PTHR43308">
    <property type="entry name" value="OUTER MEMBRANE PROTEIN ALPHA-RELATED"/>
    <property type="match status" value="1"/>
</dbReference>
<feature type="domain" description="SLH" evidence="2">
    <location>
        <begin position="162"/>
        <end position="222"/>
    </location>
</feature>
<dbReference type="Pfam" id="PF00395">
    <property type="entry name" value="SLH"/>
    <property type="match status" value="3"/>
</dbReference>
<protein>
    <recommendedName>
        <fullName evidence="2">SLH domain-containing protein</fullName>
    </recommendedName>
</protein>
<dbReference type="Pfam" id="PF19127">
    <property type="entry name" value="Choline_bind_3"/>
    <property type="match status" value="2"/>
</dbReference>
<accession>A0A645BUP2</accession>
<dbReference type="PROSITE" id="PS51170">
    <property type="entry name" value="CW"/>
    <property type="match status" value="1"/>
</dbReference>
<dbReference type="InterPro" id="IPR051465">
    <property type="entry name" value="Cell_Envelope_Struct_Comp"/>
</dbReference>
<evidence type="ECO:0000256" key="1">
    <source>
        <dbReference type="ARBA" id="ARBA00022737"/>
    </source>
</evidence>
<dbReference type="PROSITE" id="PS51272">
    <property type="entry name" value="SLH"/>
    <property type="match status" value="3"/>
</dbReference>
<dbReference type="PANTHER" id="PTHR43308:SF5">
    <property type="entry name" value="S-LAYER PROTEIN _ PEPTIDOGLYCAN ENDO-BETA-N-ACETYLGLUCOSAMINIDASE"/>
    <property type="match status" value="1"/>
</dbReference>
<reference evidence="3" key="1">
    <citation type="submission" date="2019-08" db="EMBL/GenBank/DDBJ databases">
        <authorList>
            <person name="Kucharzyk K."/>
            <person name="Murdoch R.W."/>
            <person name="Higgins S."/>
            <person name="Loffler F."/>
        </authorList>
    </citation>
    <scope>NUCLEOTIDE SEQUENCE</scope>
</reference>
<dbReference type="SUPFAM" id="SSF69360">
    <property type="entry name" value="Cell wall binding repeat"/>
    <property type="match status" value="1"/>
</dbReference>
<keyword evidence="1" id="KW-0677">Repeat</keyword>
<dbReference type="EMBL" id="VSSQ01020553">
    <property type="protein sequence ID" value="MPM65504.1"/>
    <property type="molecule type" value="Genomic_DNA"/>
</dbReference>
<dbReference type="InterPro" id="IPR018337">
    <property type="entry name" value="Cell_wall/Cho-bd_repeat"/>
</dbReference>
<evidence type="ECO:0000313" key="3">
    <source>
        <dbReference type="EMBL" id="MPM65504.1"/>
    </source>
</evidence>
<feature type="domain" description="SLH" evidence="2">
    <location>
        <begin position="223"/>
        <end position="286"/>
    </location>
</feature>
<name>A0A645BUP2_9ZZZZ</name>
<dbReference type="AlphaFoldDB" id="A0A645BUP2"/>
<feature type="domain" description="SLH" evidence="2">
    <location>
        <begin position="289"/>
        <end position="352"/>
    </location>
</feature>
<dbReference type="Gene3D" id="2.10.270.10">
    <property type="entry name" value="Cholin Binding"/>
    <property type="match status" value="1"/>
</dbReference>
<sequence>MPKGATALTVTLTQNSLNSLVSAGVTSLELDGVPVSFGLDLNALKEIQKQSSGDISITIAPATGLSKEAKALLGNRPVYSVTISYVDKNGKIQTITSLGNGTATLSIPYTPGKNEAVGYLFGVYVDANGKAQRINGSAYDANSGSLLIPTGHFSIYGVGYTAPSAKFTDIGTHWGKEAIDYVVGRGLLSGTSKTTFAPDTAMTRGMLVTALGRLAGVDVKAYTTNSFTDVKADSAFRPYIEWAYKNGVVQGIGTQQFAPGRAITREEIAVIFANYAKATGYTLPVIREAVAYADASSIGGSYSDAVKAMQQAGIMMGGNDNKFNPKSNATRAELSSMLHRYIKLTITPATAQGWALNDDGQYLYYKDGKALTGTQTIDGVKYFFNNDGTLKTGWVQDGNNWRYYSGNKAAMGWLDISDKRYYFTKDGLMVSGKWLQIDGKWYYFNTDGSLAKSTKVDGYEVDENGVRKTKWQP</sequence>